<dbReference type="Proteomes" id="UP001177021">
    <property type="component" value="Unassembled WGS sequence"/>
</dbReference>
<evidence type="ECO:0000313" key="1">
    <source>
        <dbReference type="EMBL" id="CAJ2644763.1"/>
    </source>
</evidence>
<evidence type="ECO:0000313" key="2">
    <source>
        <dbReference type="Proteomes" id="UP001177021"/>
    </source>
</evidence>
<sequence>MTSLYHNPFLYHDPTIINVRTLLKPQGYQQPTYSNTSPSQPNQFISPPSIPSINKPLFPSNFTHLNTHSATEHYRSSQFHQPATYHLSNTNHPTSWVSRTPLNHHTPHQPIHNSNTISSPSFFGSQHLIHTSTALRHHHYPYLYHDPYFSPKSFPIINDFTPLHLDPTQQYAKETIKSHELITDAQRSVSVADSAVAEQPSDTVSTSSSYHPPAPRDNLSILFDGEEDSYWWVLCIEKFFKEQGTPNALKLPTAVLALKGRAHQWWLWQSRRQPPTTWEAFTTVFLWRFKPEWREILPVDNEEEETDLDLSLSKSSSIHVTEPTHFEVVSESIFTVSETDEKFETCDEVTEDKFTPTVVSQAVEEENKFAPDLIANFNPVSDSVKQQKRRVFDVTAPLPQHLFIFDSGNDKRRVRSLAIFGNGICVFDPGGNERNCGSPALNSINNHGIQSPLQAPWDRGKLGVSKSLSSVKHVFLNCLFSFTPAVVSFPARGATSGWPWVPWSSSLYDDHRLMSSPWKSCDNAILLSLLWLPWDRGRKDWALEMNLDSRTNFILRYLQTTETRKGAAITFENSELNSR</sequence>
<name>A0ACB0JI29_TRIPR</name>
<organism evidence="1 2">
    <name type="scientific">Trifolium pratense</name>
    <name type="common">Red clover</name>
    <dbReference type="NCBI Taxonomy" id="57577"/>
    <lineage>
        <taxon>Eukaryota</taxon>
        <taxon>Viridiplantae</taxon>
        <taxon>Streptophyta</taxon>
        <taxon>Embryophyta</taxon>
        <taxon>Tracheophyta</taxon>
        <taxon>Spermatophyta</taxon>
        <taxon>Magnoliopsida</taxon>
        <taxon>eudicotyledons</taxon>
        <taxon>Gunneridae</taxon>
        <taxon>Pentapetalae</taxon>
        <taxon>rosids</taxon>
        <taxon>fabids</taxon>
        <taxon>Fabales</taxon>
        <taxon>Fabaceae</taxon>
        <taxon>Papilionoideae</taxon>
        <taxon>50 kb inversion clade</taxon>
        <taxon>NPAAA clade</taxon>
        <taxon>Hologalegina</taxon>
        <taxon>IRL clade</taxon>
        <taxon>Trifolieae</taxon>
        <taxon>Trifolium</taxon>
    </lineage>
</organism>
<comment type="caution">
    <text evidence="1">The sequence shown here is derived from an EMBL/GenBank/DDBJ whole genome shotgun (WGS) entry which is preliminary data.</text>
</comment>
<keyword evidence="2" id="KW-1185">Reference proteome</keyword>
<gene>
    <name evidence="1" type="ORF">MILVUS5_LOCUS13726</name>
</gene>
<proteinExistence type="predicted"/>
<protein>
    <submittedName>
        <fullName evidence="1">Uncharacterized protein</fullName>
    </submittedName>
</protein>
<dbReference type="EMBL" id="CASHSV030000044">
    <property type="protein sequence ID" value="CAJ2644763.1"/>
    <property type="molecule type" value="Genomic_DNA"/>
</dbReference>
<reference evidence="1" key="1">
    <citation type="submission" date="2023-10" db="EMBL/GenBank/DDBJ databases">
        <authorList>
            <person name="Rodriguez Cubillos JULIANA M."/>
            <person name="De Vega J."/>
        </authorList>
    </citation>
    <scope>NUCLEOTIDE SEQUENCE</scope>
</reference>
<accession>A0ACB0JI29</accession>